<reference evidence="3" key="2">
    <citation type="submission" date="2015-01" db="EMBL/GenBank/DDBJ databases">
        <title>Evolutionary Origins and Diversification of the Mycorrhizal Mutualists.</title>
        <authorList>
            <consortium name="DOE Joint Genome Institute"/>
            <consortium name="Mycorrhizal Genomics Consortium"/>
            <person name="Kohler A."/>
            <person name="Kuo A."/>
            <person name="Nagy L.G."/>
            <person name="Floudas D."/>
            <person name="Copeland A."/>
            <person name="Barry K.W."/>
            <person name="Cichocki N."/>
            <person name="Veneault-Fourrey C."/>
            <person name="LaButti K."/>
            <person name="Lindquist E.A."/>
            <person name="Lipzen A."/>
            <person name="Lundell T."/>
            <person name="Morin E."/>
            <person name="Murat C."/>
            <person name="Riley R."/>
            <person name="Ohm R."/>
            <person name="Sun H."/>
            <person name="Tunlid A."/>
            <person name="Henrissat B."/>
            <person name="Grigoriev I.V."/>
            <person name="Hibbett D.S."/>
            <person name="Martin F."/>
        </authorList>
    </citation>
    <scope>NUCLEOTIDE SEQUENCE [LARGE SCALE GENOMIC DNA]</scope>
    <source>
        <strain evidence="3">MUT 4182</strain>
    </source>
</reference>
<evidence type="ECO:0000313" key="3">
    <source>
        <dbReference type="Proteomes" id="UP000054248"/>
    </source>
</evidence>
<feature type="signal peptide" evidence="1">
    <location>
        <begin position="1"/>
        <end position="22"/>
    </location>
</feature>
<dbReference type="HOGENOM" id="CLU_1385088_0_0_1"/>
<proteinExistence type="predicted"/>
<reference evidence="2 3" key="1">
    <citation type="submission" date="2014-04" db="EMBL/GenBank/DDBJ databases">
        <authorList>
            <consortium name="DOE Joint Genome Institute"/>
            <person name="Kuo A."/>
            <person name="Girlanda M."/>
            <person name="Perotto S."/>
            <person name="Kohler A."/>
            <person name="Nagy L.G."/>
            <person name="Floudas D."/>
            <person name="Copeland A."/>
            <person name="Barry K.W."/>
            <person name="Cichocki N."/>
            <person name="Veneault-Fourrey C."/>
            <person name="LaButti K."/>
            <person name="Lindquist E.A."/>
            <person name="Lipzen A."/>
            <person name="Lundell T."/>
            <person name="Morin E."/>
            <person name="Murat C."/>
            <person name="Sun H."/>
            <person name="Tunlid A."/>
            <person name="Henrissat B."/>
            <person name="Grigoriev I.V."/>
            <person name="Hibbett D.S."/>
            <person name="Martin F."/>
            <person name="Nordberg H.P."/>
            <person name="Cantor M.N."/>
            <person name="Hua S.X."/>
        </authorList>
    </citation>
    <scope>NUCLEOTIDE SEQUENCE [LARGE SCALE GENOMIC DNA]</scope>
    <source>
        <strain evidence="2 3">MUT 4182</strain>
    </source>
</reference>
<keyword evidence="3" id="KW-1185">Reference proteome</keyword>
<name>A0A0C3QGG1_9AGAM</name>
<feature type="chain" id="PRO_5002168831" evidence="1">
    <location>
        <begin position="23"/>
        <end position="176"/>
    </location>
</feature>
<protein>
    <submittedName>
        <fullName evidence="2">Uncharacterized protein</fullName>
    </submittedName>
</protein>
<dbReference type="EMBL" id="KN822969">
    <property type="protein sequence ID" value="KIO30725.1"/>
    <property type="molecule type" value="Genomic_DNA"/>
</dbReference>
<dbReference type="OrthoDB" id="3277200at2759"/>
<keyword evidence="1" id="KW-0732">Signal</keyword>
<gene>
    <name evidence="2" type="ORF">M407DRAFT_222949</name>
</gene>
<accession>A0A0C3QGG1</accession>
<evidence type="ECO:0000256" key="1">
    <source>
        <dbReference type="SAM" id="SignalP"/>
    </source>
</evidence>
<evidence type="ECO:0000313" key="2">
    <source>
        <dbReference type="EMBL" id="KIO30725.1"/>
    </source>
</evidence>
<sequence length="176" mass="17938">MKTFTPQIVALALATTPAFSLAIHVCPLFIPAGFPNPFAVDEVGVLVPGQGNAAFTYGSDGPLGLWGAGPTANGCPGYAFLNAVAKTPAYSVLTWGASSTTNWNAAAGGYLTKLGVTPSSDFLACKKNGSNSSYVLILKTASVIPLSLESSEGDIISSTACVPTKILVTHAPGFQI</sequence>
<dbReference type="Proteomes" id="UP000054248">
    <property type="component" value="Unassembled WGS sequence"/>
</dbReference>
<dbReference type="AlphaFoldDB" id="A0A0C3QGG1"/>
<organism evidence="2 3">
    <name type="scientific">Tulasnella calospora MUT 4182</name>
    <dbReference type="NCBI Taxonomy" id="1051891"/>
    <lineage>
        <taxon>Eukaryota</taxon>
        <taxon>Fungi</taxon>
        <taxon>Dikarya</taxon>
        <taxon>Basidiomycota</taxon>
        <taxon>Agaricomycotina</taxon>
        <taxon>Agaricomycetes</taxon>
        <taxon>Cantharellales</taxon>
        <taxon>Tulasnellaceae</taxon>
        <taxon>Tulasnella</taxon>
    </lineage>
</organism>